<dbReference type="AlphaFoldDB" id="A0A438DUS5"/>
<accession>A0A438DUS5</accession>
<name>A0A438DUS5_VITVI</name>
<evidence type="ECO:0000313" key="2">
    <source>
        <dbReference type="EMBL" id="RVW39028.1"/>
    </source>
</evidence>
<dbReference type="EMBL" id="QGNW01001496">
    <property type="protein sequence ID" value="RVW39028.1"/>
    <property type="molecule type" value="Genomic_DNA"/>
</dbReference>
<feature type="coiled-coil region" evidence="1">
    <location>
        <begin position="49"/>
        <end position="83"/>
    </location>
</feature>
<protein>
    <submittedName>
        <fullName evidence="2">Kinesin-like protein KIN-UC</fullName>
    </submittedName>
</protein>
<evidence type="ECO:0000256" key="1">
    <source>
        <dbReference type="SAM" id="Coils"/>
    </source>
</evidence>
<sequence>MYEKKIAELIKQLGDERARYETAGEQLDVIKKLLSESQQKIQKALADTTQMYEKKIAELTKQLEDEHARFEGAEEQLDEAKNLLSCHQKPMQICFIRGGLEEMVEPLLLFEVFGLWDIGSIPLKLNEYIVSFVELRRDDGSSPYSL</sequence>
<reference evidence="2 3" key="1">
    <citation type="journal article" date="2018" name="PLoS Genet.">
        <title>Population sequencing reveals clonal diversity and ancestral inbreeding in the grapevine cultivar Chardonnay.</title>
        <authorList>
            <person name="Roach M.J."/>
            <person name="Johnson D.L."/>
            <person name="Bohlmann J."/>
            <person name="van Vuuren H.J."/>
            <person name="Jones S.J."/>
            <person name="Pretorius I.S."/>
            <person name="Schmidt S.A."/>
            <person name="Borneman A.R."/>
        </authorList>
    </citation>
    <scope>NUCLEOTIDE SEQUENCE [LARGE SCALE GENOMIC DNA]</scope>
    <source>
        <strain evidence="3">cv. Chardonnay</strain>
        <tissue evidence="2">Leaf</tissue>
    </source>
</reference>
<proteinExistence type="predicted"/>
<evidence type="ECO:0000313" key="3">
    <source>
        <dbReference type="Proteomes" id="UP000288805"/>
    </source>
</evidence>
<gene>
    <name evidence="2" type="primary">KINUC_3</name>
    <name evidence="2" type="ORF">CK203_089138</name>
</gene>
<organism evidence="2 3">
    <name type="scientific">Vitis vinifera</name>
    <name type="common">Grape</name>
    <dbReference type="NCBI Taxonomy" id="29760"/>
    <lineage>
        <taxon>Eukaryota</taxon>
        <taxon>Viridiplantae</taxon>
        <taxon>Streptophyta</taxon>
        <taxon>Embryophyta</taxon>
        <taxon>Tracheophyta</taxon>
        <taxon>Spermatophyta</taxon>
        <taxon>Magnoliopsida</taxon>
        <taxon>eudicotyledons</taxon>
        <taxon>Gunneridae</taxon>
        <taxon>Pentapetalae</taxon>
        <taxon>rosids</taxon>
        <taxon>Vitales</taxon>
        <taxon>Vitaceae</taxon>
        <taxon>Viteae</taxon>
        <taxon>Vitis</taxon>
    </lineage>
</organism>
<keyword evidence="1" id="KW-0175">Coiled coil</keyword>
<dbReference type="Proteomes" id="UP000288805">
    <property type="component" value="Unassembled WGS sequence"/>
</dbReference>
<comment type="caution">
    <text evidence="2">The sequence shown here is derived from an EMBL/GenBank/DDBJ whole genome shotgun (WGS) entry which is preliminary data.</text>
</comment>